<dbReference type="Gene3D" id="2.40.50.110">
    <property type="match status" value="1"/>
</dbReference>
<comment type="caution">
    <text evidence="4">The sequence shown here is derived from an EMBL/GenBank/DDBJ whole genome shotgun (WGS) entry which is preliminary data.</text>
</comment>
<evidence type="ECO:0000259" key="2">
    <source>
        <dbReference type="Pfam" id="PF02918"/>
    </source>
</evidence>
<name>A0A634IY94_SALET</name>
<evidence type="ECO:0000313" key="3">
    <source>
        <dbReference type="EMBL" id="EDI6267148.1"/>
    </source>
</evidence>
<dbReference type="EMBL" id="AAMLPG010000037">
    <property type="protein sequence ID" value="EDI6267148.1"/>
    <property type="molecule type" value="Genomic_DNA"/>
</dbReference>
<evidence type="ECO:0000313" key="4">
    <source>
        <dbReference type="EMBL" id="EDJ2123277.1"/>
    </source>
</evidence>
<dbReference type="InterPro" id="IPR008992">
    <property type="entry name" value="Enterotoxin"/>
</dbReference>
<organism evidence="4">
    <name type="scientific">Salmonella enterica subsp. enterica serovar Schwarzengrund</name>
    <dbReference type="NCBI Taxonomy" id="340190"/>
    <lineage>
        <taxon>Bacteria</taxon>
        <taxon>Pseudomonadati</taxon>
        <taxon>Pseudomonadota</taxon>
        <taxon>Gammaproteobacteria</taxon>
        <taxon>Enterobacterales</taxon>
        <taxon>Enterobacteriaceae</taxon>
        <taxon>Salmonella</taxon>
    </lineage>
</organism>
<protein>
    <submittedName>
        <fullName evidence="4">Subtilase cytotoxin subunit B</fullName>
    </submittedName>
</protein>
<dbReference type="NCBIfam" id="NF038397">
    <property type="entry name" value="AB5_pltB_like"/>
    <property type="match status" value="1"/>
</dbReference>
<dbReference type="InterPro" id="IPR020063">
    <property type="entry name" value="ToxinB_su2/3_C_BORPE"/>
</dbReference>
<feature type="domain" description="Bordetella pertussis toxin B subunit 2/3 C-terminal" evidence="2">
    <location>
        <begin position="24"/>
        <end position="124"/>
    </location>
</feature>
<keyword evidence="1" id="KW-0732">Signal</keyword>
<proteinExistence type="predicted"/>
<accession>A0A634IY94</accession>
<dbReference type="RefSeq" id="WP_053216782.1">
    <property type="nucleotide sequence ID" value="NZ_JYYW01000059.1"/>
</dbReference>
<dbReference type="Pfam" id="PF02918">
    <property type="entry name" value="Pertussis_S2S3"/>
    <property type="match status" value="1"/>
</dbReference>
<dbReference type="EMBL" id="AAMKUI010000043">
    <property type="protein sequence ID" value="EDJ2123277.1"/>
    <property type="molecule type" value="Genomic_DNA"/>
</dbReference>
<feature type="signal peptide" evidence="1">
    <location>
        <begin position="1"/>
        <end position="18"/>
    </location>
</feature>
<reference evidence="4" key="1">
    <citation type="submission" date="2018-07" db="EMBL/GenBank/DDBJ databases">
        <authorList>
            <consortium name="GenomeTrakr network: Whole genome sequencing for foodborne pathogen traceback"/>
        </authorList>
    </citation>
    <scope>NUCLEOTIDE SEQUENCE</scope>
    <source>
        <strain evidence="4">FSIS1701370</strain>
        <strain evidence="3">FSIS1702104</strain>
    </source>
</reference>
<dbReference type="AlphaFoldDB" id="A0A634IY94"/>
<dbReference type="GO" id="GO:0005576">
    <property type="term" value="C:extracellular region"/>
    <property type="evidence" value="ECO:0007669"/>
    <property type="project" value="InterPro"/>
</dbReference>
<sequence length="133" mass="14948">MISSVLIIIGLLCNSARAEWTGDSTNHFYSNAVITDMHVGQLDNSQYFCIKAQLTNNNTISACSVQKQGKWGWAYEILFSQAKLFYSTGQRVRLYIQHNVWTYSKFYNVFSRNALAGLSSCSGQSTCFGPAYE</sequence>
<dbReference type="SUPFAM" id="SSF50203">
    <property type="entry name" value="Bacterial enterotoxins"/>
    <property type="match status" value="1"/>
</dbReference>
<feature type="chain" id="PRO_5033866004" evidence="1">
    <location>
        <begin position="19"/>
        <end position="133"/>
    </location>
</feature>
<evidence type="ECO:0000256" key="1">
    <source>
        <dbReference type="SAM" id="SignalP"/>
    </source>
</evidence>
<gene>
    <name evidence="4" type="ORF">CEC57_23725</name>
    <name evidence="3" type="ORF">CFD05_23680</name>
</gene>